<dbReference type="InterPro" id="IPR003034">
    <property type="entry name" value="SAP_dom"/>
</dbReference>
<evidence type="ECO:0000259" key="3">
    <source>
        <dbReference type="PROSITE" id="PS50800"/>
    </source>
</evidence>
<dbReference type="InterPro" id="IPR036005">
    <property type="entry name" value="Creatinase/aminopeptidase-like"/>
</dbReference>
<dbReference type="InterPro" id="IPR036361">
    <property type="entry name" value="SAP_dom_sf"/>
</dbReference>
<dbReference type="EMBL" id="MBFU01000063">
    <property type="protein sequence ID" value="PWA02698.1"/>
    <property type="molecule type" value="Genomic_DNA"/>
</dbReference>
<dbReference type="Gene3D" id="3.90.230.10">
    <property type="entry name" value="Creatinase/methionine aminopeptidase superfamily"/>
    <property type="match status" value="1"/>
</dbReference>
<dbReference type="AlphaFoldDB" id="A0A2U1JCJ2"/>
<sequence length="538" mass="60239">MQFDEKALKKLKVPELRQILTERNLKTEGKKDELVARILQSNVGENEQQEQQSKSPSTEEQRKSVGEEPVVNGDNVESMGKEGEEIDKKSQELMEEERKLALRAERFGLVKKNNELTEEEKKLRLRQERFGSANTTKNNSELQEVNKKRENPNKASEFFLMVVVDQDEEKMRKRLERFEVVEPLLTDPSVLEKYRAAARTANTVIKMVFEKAVENASIFELCKYGDEMINDLSKKEYTKAKFSKGIAYPTSVCVNNIACHFSPIESESELAKPLSKGDVVKVQLGTHYDGFAAVVANTIVVGSSESEPVTGEKADLISAAHYTAEGILRMMKPGKKSTEISAVASQMAQEFGCKPLEGSLCHDQKRNVIDGTKHIVLNPSSEEKSKIALNEVEVGEVYLIDVVVSKGDAKPKLSGTRATIFKKSGATYQLKMKIARSFYSEISTKFGTFPFGLRNCEEERKAKLGVIECVKSRIVEAFDVIEEKDGNLVAQVCYTVMITENGVVRLTEGLEWNPKVIVSDKVLSSEMKELLNVSPKSL</sequence>
<keyword evidence="5" id="KW-1185">Reference proteome</keyword>
<reference evidence="4 5" key="1">
    <citation type="journal article" date="2018" name="MBio">
        <title>Comparative Genomics Reveals the Core Gene Toolbox for the Fungus-Insect Symbiosis.</title>
        <authorList>
            <person name="Wang Y."/>
            <person name="Stata M."/>
            <person name="Wang W."/>
            <person name="Stajich J.E."/>
            <person name="White M.M."/>
            <person name="Moncalvo J.M."/>
        </authorList>
    </citation>
    <scope>NUCLEOTIDE SEQUENCE [LARGE SCALE GENOMIC DNA]</scope>
    <source>
        <strain evidence="4 5">AUS-126-30</strain>
    </source>
</reference>
<evidence type="ECO:0000256" key="1">
    <source>
        <dbReference type="ARBA" id="ARBA00007319"/>
    </source>
</evidence>
<dbReference type="Gene3D" id="1.10.10.10">
    <property type="entry name" value="Winged helix-like DNA-binding domain superfamily/Winged helix DNA-binding domain"/>
    <property type="match status" value="1"/>
</dbReference>
<evidence type="ECO:0000313" key="5">
    <source>
        <dbReference type="Proteomes" id="UP000245591"/>
    </source>
</evidence>
<dbReference type="InterPro" id="IPR000994">
    <property type="entry name" value="Pept_M24"/>
</dbReference>
<feature type="compositionally biased region" description="Basic and acidic residues" evidence="2">
    <location>
        <begin position="79"/>
        <end position="92"/>
    </location>
</feature>
<dbReference type="Proteomes" id="UP000245591">
    <property type="component" value="Unassembled WGS sequence"/>
</dbReference>
<dbReference type="SUPFAM" id="SSF46785">
    <property type="entry name" value="Winged helix' DNA-binding domain"/>
    <property type="match status" value="1"/>
</dbReference>
<dbReference type="PANTHER" id="PTHR10804">
    <property type="entry name" value="PROTEASE FAMILY M24 METHIONYL AMINOPEPTIDASE, AMINOPEPTIDASE P"/>
    <property type="match status" value="1"/>
</dbReference>
<organism evidence="4 5">
    <name type="scientific">Smittium angustum</name>
    <dbReference type="NCBI Taxonomy" id="133377"/>
    <lineage>
        <taxon>Eukaryota</taxon>
        <taxon>Fungi</taxon>
        <taxon>Fungi incertae sedis</taxon>
        <taxon>Zoopagomycota</taxon>
        <taxon>Kickxellomycotina</taxon>
        <taxon>Harpellomycetes</taxon>
        <taxon>Harpellales</taxon>
        <taxon>Legeriomycetaceae</taxon>
        <taxon>Smittium</taxon>
    </lineage>
</organism>
<dbReference type="Pfam" id="PF02037">
    <property type="entry name" value="SAP"/>
    <property type="match status" value="1"/>
</dbReference>
<feature type="domain" description="SAP" evidence="3">
    <location>
        <begin position="8"/>
        <end position="42"/>
    </location>
</feature>
<evidence type="ECO:0000256" key="2">
    <source>
        <dbReference type="SAM" id="MobiDB-lite"/>
    </source>
</evidence>
<feature type="region of interest" description="Disordered" evidence="2">
    <location>
        <begin position="129"/>
        <end position="150"/>
    </location>
</feature>
<gene>
    <name evidence="4" type="ORF">BB558_001149</name>
</gene>
<dbReference type="InterPro" id="IPR036390">
    <property type="entry name" value="WH_DNA-bd_sf"/>
</dbReference>
<dbReference type="FunFam" id="1.10.10.10:FF:000029">
    <property type="entry name" value="Proliferation-associated 2G4, a"/>
    <property type="match status" value="1"/>
</dbReference>
<accession>A0A2U1JCJ2</accession>
<dbReference type="Pfam" id="PF00557">
    <property type="entry name" value="Peptidase_M24"/>
    <property type="match status" value="1"/>
</dbReference>
<comment type="similarity">
    <text evidence="1">Belongs to the peptidase M24 family.</text>
</comment>
<dbReference type="InterPro" id="IPR047113">
    <property type="entry name" value="PA2G4/ARX1"/>
</dbReference>
<dbReference type="CDD" id="cd01089">
    <property type="entry name" value="PA2G4-like"/>
    <property type="match status" value="1"/>
</dbReference>
<dbReference type="SMART" id="SM00513">
    <property type="entry name" value="SAP"/>
    <property type="match status" value="1"/>
</dbReference>
<feature type="region of interest" description="Disordered" evidence="2">
    <location>
        <begin position="39"/>
        <end position="92"/>
    </location>
</feature>
<dbReference type="SUPFAM" id="SSF55920">
    <property type="entry name" value="Creatinase/aminopeptidase"/>
    <property type="match status" value="1"/>
</dbReference>
<comment type="caution">
    <text evidence="4">The sequence shown here is derived from an EMBL/GenBank/DDBJ whole genome shotgun (WGS) entry which is preliminary data.</text>
</comment>
<protein>
    <recommendedName>
        <fullName evidence="3">SAP domain-containing protein</fullName>
    </recommendedName>
</protein>
<feature type="compositionally biased region" description="Basic and acidic residues" evidence="2">
    <location>
        <begin position="57"/>
        <end position="66"/>
    </location>
</feature>
<dbReference type="PANTHER" id="PTHR10804:SF11">
    <property type="entry name" value="PROLIFERATION-ASSOCIATED PROTEIN 2G4"/>
    <property type="match status" value="1"/>
</dbReference>
<dbReference type="InterPro" id="IPR036388">
    <property type="entry name" value="WH-like_DNA-bd_sf"/>
</dbReference>
<feature type="compositionally biased region" description="Polar residues" evidence="2">
    <location>
        <begin position="132"/>
        <end position="143"/>
    </location>
</feature>
<feature type="compositionally biased region" description="Polar residues" evidence="2">
    <location>
        <begin position="39"/>
        <end position="56"/>
    </location>
</feature>
<proteinExistence type="inferred from homology"/>
<evidence type="ECO:0000313" key="4">
    <source>
        <dbReference type="EMBL" id="PWA02698.1"/>
    </source>
</evidence>
<dbReference type="SUPFAM" id="SSF68906">
    <property type="entry name" value="SAP domain"/>
    <property type="match status" value="1"/>
</dbReference>
<name>A0A2U1JCJ2_SMIAN</name>
<dbReference type="Gene3D" id="1.10.720.30">
    <property type="entry name" value="SAP domain"/>
    <property type="match status" value="1"/>
</dbReference>
<dbReference type="PROSITE" id="PS50800">
    <property type="entry name" value="SAP"/>
    <property type="match status" value="1"/>
</dbReference>